<dbReference type="InterPro" id="IPR013653">
    <property type="entry name" value="GCN5-like_dom"/>
</dbReference>
<dbReference type="Proteomes" id="UP000494040">
    <property type="component" value="Unassembled WGS sequence"/>
</dbReference>
<dbReference type="InterPro" id="IPR016181">
    <property type="entry name" value="Acyl_CoA_acyltransferase"/>
</dbReference>
<dbReference type="KEGG" id="clec:106672367"/>
<dbReference type="InterPro" id="IPR053225">
    <property type="entry name" value="Acyl-CoA_N-acyltransferase"/>
</dbReference>
<evidence type="ECO:0000259" key="1">
    <source>
        <dbReference type="PROSITE" id="PS51186"/>
    </source>
</evidence>
<organism evidence="2 3">
    <name type="scientific">Cimex lectularius</name>
    <name type="common">Bed bug</name>
    <name type="synonym">Acanthia lectularia</name>
    <dbReference type="NCBI Taxonomy" id="79782"/>
    <lineage>
        <taxon>Eukaryota</taxon>
        <taxon>Metazoa</taxon>
        <taxon>Ecdysozoa</taxon>
        <taxon>Arthropoda</taxon>
        <taxon>Hexapoda</taxon>
        <taxon>Insecta</taxon>
        <taxon>Pterygota</taxon>
        <taxon>Neoptera</taxon>
        <taxon>Paraneoptera</taxon>
        <taxon>Hemiptera</taxon>
        <taxon>Heteroptera</taxon>
        <taxon>Panheteroptera</taxon>
        <taxon>Cimicomorpha</taxon>
        <taxon>Cimicidae</taxon>
        <taxon>Cimex</taxon>
    </lineage>
</organism>
<dbReference type="AlphaFoldDB" id="A0A8I6TMJ5"/>
<accession>A0A8I6TMJ5</accession>
<evidence type="ECO:0000313" key="3">
    <source>
        <dbReference type="Proteomes" id="UP000494040"/>
    </source>
</evidence>
<keyword evidence="3" id="KW-1185">Reference proteome</keyword>
<proteinExistence type="predicted"/>
<reference evidence="2" key="1">
    <citation type="submission" date="2022-01" db="UniProtKB">
        <authorList>
            <consortium name="EnsemblMetazoa"/>
        </authorList>
    </citation>
    <scope>IDENTIFICATION</scope>
</reference>
<dbReference type="PANTHER" id="PTHR20958">
    <property type="entry name" value="GLYCINE N-ACYLTRANSFERASE-LIKE PROTEIN"/>
    <property type="match status" value="1"/>
</dbReference>
<dbReference type="Gene3D" id="3.40.630.30">
    <property type="match status" value="1"/>
</dbReference>
<dbReference type="PANTHER" id="PTHR20958:SF9">
    <property type="entry name" value="RE58324P"/>
    <property type="match status" value="1"/>
</dbReference>
<dbReference type="OMA" id="ECVVVTK"/>
<dbReference type="RefSeq" id="XP_024084160.1">
    <property type="nucleotide sequence ID" value="XM_024228392.1"/>
</dbReference>
<feature type="domain" description="N-acetyltransferase" evidence="1">
    <location>
        <begin position="166"/>
        <end position="297"/>
    </location>
</feature>
<dbReference type="GO" id="GO:0016747">
    <property type="term" value="F:acyltransferase activity, transferring groups other than amino-acyl groups"/>
    <property type="evidence" value="ECO:0007669"/>
    <property type="project" value="InterPro"/>
</dbReference>
<sequence>MAKTPEMEVRPEGKNFRLVKVEELPEIQEFLSKFLPYSLKFHQTILTYLKDKVWDFYFYVAKDWPSDPIILHFPGMTSTPNNQMYESFSVFCPVERLDCMELLRTEDVLIDWTQPIYLNFTHIDVVKAIGNFESVGKVDKIDGDIYVQTDPPPEELVLEDLQADEYEVLELKEENAKAIHDLYPANDMECVEVFERLIRILPAYGVFTSGEKGDLAAWMVQSYYGAMFSMQTRPEYRRKGFGIRLASALTRKVRSRGYIPFVVIRPENDASLSLYNKLGFIRSYPTARAVIYPKVPEKHEIIEEEKDKTEKEVKEED</sequence>
<dbReference type="InterPro" id="IPR000182">
    <property type="entry name" value="GNAT_dom"/>
</dbReference>
<dbReference type="EnsemblMetazoa" id="XM_024228392.1">
    <property type="protein sequence ID" value="XP_024084160.1"/>
    <property type="gene ID" value="LOC106672367"/>
</dbReference>
<dbReference type="SUPFAM" id="SSF55729">
    <property type="entry name" value="Acyl-CoA N-acyltransferases (Nat)"/>
    <property type="match status" value="1"/>
</dbReference>
<name>A0A8I6TMJ5_CIMLE</name>
<evidence type="ECO:0000313" key="2">
    <source>
        <dbReference type="EnsemblMetazoa" id="XP_024084160.1"/>
    </source>
</evidence>
<dbReference type="OrthoDB" id="8179865at2759"/>
<protein>
    <recommendedName>
        <fullName evidence="1">N-acetyltransferase domain-containing protein</fullName>
    </recommendedName>
</protein>
<dbReference type="GeneID" id="106672367"/>
<dbReference type="PROSITE" id="PS51186">
    <property type="entry name" value="GNAT"/>
    <property type="match status" value="1"/>
</dbReference>
<dbReference type="Pfam" id="PF08445">
    <property type="entry name" value="FR47"/>
    <property type="match status" value="1"/>
</dbReference>